<evidence type="ECO:0008006" key="4">
    <source>
        <dbReference type="Google" id="ProtNLM"/>
    </source>
</evidence>
<keyword evidence="3" id="KW-1185">Reference proteome</keyword>
<evidence type="ECO:0000313" key="2">
    <source>
        <dbReference type="EMBL" id="AAN58420.1"/>
    </source>
</evidence>
<comment type="similarity">
    <text evidence="1">Belongs to the phD/YefM antitoxin family.</text>
</comment>
<gene>
    <name evidence="2" type="ordered locus">SMU_687c</name>
</gene>
<dbReference type="KEGG" id="smu:SMU_687c"/>
<evidence type="ECO:0000256" key="1">
    <source>
        <dbReference type="ARBA" id="ARBA00009981"/>
    </source>
</evidence>
<accession>Q8DV30</accession>
<dbReference type="EMBL" id="AE014133">
    <property type="protein sequence ID" value="AAN58420.1"/>
    <property type="molecule type" value="Genomic_DNA"/>
</dbReference>
<sequence length="44" mass="5081">MLNIRLVSNLKNHFSEVEAEVIQNKKSVFLIKNSYPSMVVMSLE</sequence>
<evidence type="ECO:0000313" key="3">
    <source>
        <dbReference type="Proteomes" id="UP000002512"/>
    </source>
</evidence>
<name>Q8DV30_STRMU</name>
<proteinExistence type="inferred from homology"/>
<dbReference type="AlphaFoldDB" id="Q8DV30"/>
<dbReference type="OrthoDB" id="9795585at2"/>
<dbReference type="InterPro" id="IPR036165">
    <property type="entry name" value="YefM-like_sf"/>
</dbReference>
<dbReference type="SUPFAM" id="SSF143120">
    <property type="entry name" value="YefM-like"/>
    <property type="match status" value="1"/>
</dbReference>
<dbReference type="Proteomes" id="UP000002512">
    <property type="component" value="Chromosome"/>
</dbReference>
<organism evidence="2 3">
    <name type="scientific">Streptococcus mutans serotype c (strain ATCC 700610 / UA159)</name>
    <dbReference type="NCBI Taxonomy" id="210007"/>
    <lineage>
        <taxon>Bacteria</taxon>
        <taxon>Bacillati</taxon>
        <taxon>Bacillota</taxon>
        <taxon>Bacilli</taxon>
        <taxon>Lactobacillales</taxon>
        <taxon>Streptococcaceae</taxon>
        <taxon>Streptococcus</taxon>
    </lineage>
</organism>
<reference evidence="2 3" key="1">
    <citation type="journal article" date="2002" name="Proc. Natl. Acad. Sci. U.S.A.">
        <title>Genome sequence of Streptococcus mutans UA159, a cariogenic dental pathogen.</title>
        <authorList>
            <person name="Ajdic D."/>
            <person name="McShan W.M."/>
            <person name="McLaughlin R.E."/>
            <person name="Savic G."/>
            <person name="Chang J."/>
            <person name="Carson M.B."/>
            <person name="Primeaux C."/>
            <person name="Tian R."/>
            <person name="Kenton S."/>
            <person name="Jia H."/>
            <person name="Lin S."/>
            <person name="Qian Y."/>
            <person name="Li S."/>
            <person name="Zhu H."/>
            <person name="Najar F."/>
            <person name="Lai H."/>
            <person name="White J."/>
            <person name="Roe B.A."/>
            <person name="Ferretti J.J."/>
        </authorList>
    </citation>
    <scope>NUCLEOTIDE SEQUENCE [LARGE SCALE GENOMIC DNA]</scope>
    <source>
        <strain evidence="3">ATCC 700610 / UA159</strain>
    </source>
</reference>
<protein>
    <recommendedName>
        <fullName evidence="4">Antitoxin</fullName>
    </recommendedName>
</protein>
<dbReference type="HOGENOM" id="CLU_3222721_0_0_9"/>